<dbReference type="EMBL" id="ML978713">
    <property type="protein sequence ID" value="KAF2090229.1"/>
    <property type="molecule type" value="Genomic_DNA"/>
</dbReference>
<accession>A0A9P4I0E0</accession>
<dbReference type="GO" id="GO:0005778">
    <property type="term" value="C:peroxisomal membrane"/>
    <property type="evidence" value="ECO:0007669"/>
    <property type="project" value="UniProtKB-SubCell"/>
</dbReference>
<evidence type="ECO:0000256" key="1">
    <source>
        <dbReference type="ARBA" id="ARBA00022593"/>
    </source>
</evidence>
<comment type="caution">
    <text evidence="6">The sequence shown here is derived from an EMBL/GenBank/DDBJ whole genome shotgun (WGS) entry which is preliminary data.</text>
</comment>
<dbReference type="AlphaFoldDB" id="A0A9P4I0E0"/>
<keyword evidence="5" id="KW-0812">Transmembrane</keyword>
<feature type="transmembrane region" description="Helical" evidence="5">
    <location>
        <begin position="132"/>
        <end position="151"/>
    </location>
</feature>
<evidence type="ECO:0000256" key="3">
    <source>
        <dbReference type="ARBA" id="ARBA00023140"/>
    </source>
</evidence>
<dbReference type="Proteomes" id="UP000799776">
    <property type="component" value="Unassembled WGS sequence"/>
</dbReference>
<evidence type="ECO:0000256" key="5">
    <source>
        <dbReference type="SAM" id="Phobius"/>
    </source>
</evidence>
<keyword evidence="3" id="KW-0576">Peroxisome</keyword>
<evidence type="ECO:0000256" key="2">
    <source>
        <dbReference type="ARBA" id="ARBA00023136"/>
    </source>
</evidence>
<keyword evidence="1" id="KW-0962">Peroxisome biogenesis</keyword>
<evidence type="ECO:0008006" key="8">
    <source>
        <dbReference type="Google" id="ProtNLM"/>
    </source>
</evidence>
<proteinExistence type="predicted"/>
<evidence type="ECO:0000313" key="6">
    <source>
        <dbReference type="EMBL" id="KAF2090229.1"/>
    </source>
</evidence>
<name>A0A9P4I0E0_9PEZI</name>
<sequence length="271" mass="30022">MSLVPFTKFVNDAAGLEKTLRGLQGMTQLAASFFAGYEMIEYLAMSEVIRKHFALGRRYFRFFKFIDCVVASADALQGDENGGPEGVLGALNAVRWQFLGLYILTEAFTILDAMGLRRSSWAPFIFVESMRFWFYSICCTIVLLSVDLYNIRRQIVTLQQRLAVHQASAANSGTCVQATGPTKTKELTITDKKDSPVLKYDEVFLKTKEGLRTAKQQQQLLLQRIVGSFCDLLTPGPVIGAIDVGPAVVASTSILSSVLAGREIWKKVNGR</sequence>
<organism evidence="6 7">
    <name type="scientific">Saccharata proteae CBS 121410</name>
    <dbReference type="NCBI Taxonomy" id="1314787"/>
    <lineage>
        <taxon>Eukaryota</taxon>
        <taxon>Fungi</taxon>
        <taxon>Dikarya</taxon>
        <taxon>Ascomycota</taxon>
        <taxon>Pezizomycotina</taxon>
        <taxon>Dothideomycetes</taxon>
        <taxon>Dothideomycetes incertae sedis</taxon>
        <taxon>Botryosphaeriales</taxon>
        <taxon>Saccharataceae</taxon>
        <taxon>Saccharata</taxon>
    </lineage>
</organism>
<comment type="subcellular location">
    <subcellularLocation>
        <location evidence="4">Peroxisome membrane</location>
    </subcellularLocation>
</comment>
<dbReference type="PANTHER" id="PTHR12652">
    <property type="entry name" value="PEROXISOMAL BIOGENESIS FACTOR 11"/>
    <property type="match status" value="1"/>
</dbReference>
<keyword evidence="2 5" id="KW-0472">Membrane</keyword>
<keyword evidence="5" id="KW-1133">Transmembrane helix</keyword>
<dbReference type="Pfam" id="PF05648">
    <property type="entry name" value="PEX11"/>
    <property type="match status" value="1"/>
</dbReference>
<dbReference type="PANTHER" id="PTHR12652:SF23">
    <property type="entry name" value="MICROBODY (PEROXISOME) PROLIFERATION PROTEIN PEROXIN 11B (EUROFUNG)"/>
    <property type="match status" value="1"/>
</dbReference>
<dbReference type="OrthoDB" id="3636394at2759"/>
<reference evidence="6" key="1">
    <citation type="journal article" date="2020" name="Stud. Mycol.">
        <title>101 Dothideomycetes genomes: a test case for predicting lifestyles and emergence of pathogens.</title>
        <authorList>
            <person name="Haridas S."/>
            <person name="Albert R."/>
            <person name="Binder M."/>
            <person name="Bloem J."/>
            <person name="Labutti K."/>
            <person name="Salamov A."/>
            <person name="Andreopoulos B."/>
            <person name="Baker S."/>
            <person name="Barry K."/>
            <person name="Bills G."/>
            <person name="Bluhm B."/>
            <person name="Cannon C."/>
            <person name="Castanera R."/>
            <person name="Culley D."/>
            <person name="Daum C."/>
            <person name="Ezra D."/>
            <person name="Gonzalez J."/>
            <person name="Henrissat B."/>
            <person name="Kuo A."/>
            <person name="Liang C."/>
            <person name="Lipzen A."/>
            <person name="Lutzoni F."/>
            <person name="Magnuson J."/>
            <person name="Mondo S."/>
            <person name="Nolan M."/>
            <person name="Ohm R."/>
            <person name="Pangilinan J."/>
            <person name="Park H.-J."/>
            <person name="Ramirez L."/>
            <person name="Alfaro M."/>
            <person name="Sun H."/>
            <person name="Tritt A."/>
            <person name="Yoshinaga Y."/>
            <person name="Zwiers L.-H."/>
            <person name="Turgeon B."/>
            <person name="Goodwin S."/>
            <person name="Spatafora J."/>
            <person name="Crous P."/>
            <person name="Grigoriev I."/>
        </authorList>
    </citation>
    <scope>NUCLEOTIDE SEQUENCE</scope>
    <source>
        <strain evidence="6">CBS 121410</strain>
    </source>
</reference>
<dbReference type="InterPro" id="IPR008733">
    <property type="entry name" value="PEX11"/>
</dbReference>
<keyword evidence="7" id="KW-1185">Reference proteome</keyword>
<protein>
    <recommendedName>
        <fullName evidence="8">Peroxisomal biogenesis factor 11</fullName>
    </recommendedName>
</protein>
<evidence type="ECO:0000313" key="7">
    <source>
        <dbReference type="Proteomes" id="UP000799776"/>
    </source>
</evidence>
<evidence type="ECO:0000256" key="4">
    <source>
        <dbReference type="ARBA" id="ARBA00046271"/>
    </source>
</evidence>
<dbReference type="GO" id="GO:0016559">
    <property type="term" value="P:peroxisome fission"/>
    <property type="evidence" value="ECO:0007669"/>
    <property type="project" value="InterPro"/>
</dbReference>
<gene>
    <name evidence="6" type="ORF">K490DRAFT_63099</name>
</gene>